<organism evidence="1 2">
    <name type="scientific">Corynebacterium glucuronolyticum</name>
    <dbReference type="NCBI Taxonomy" id="39791"/>
    <lineage>
        <taxon>Bacteria</taxon>
        <taxon>Bacillati</taxon>
        <taxon>Actinomycetota</taxon>
        <taxon>Actinomycetes</taxon>
        <taxon>Mycobacteriales</taxon>
        <taxon>Corynebacteriaceae</taxon>
        <taxon>Corynebacterium</taxon>
    </lineage>
</organism>
<dbReference type="EMBL" id="CP066007">
    <property type="protein sequence ID" value="QQB45829.1"/>
    <property type="molecule type" value="Genomic_DNA"/>
</dbReference>
<dbReference type="Proteomes" id="UP000596145">
    <property type="component" value="Chromosome"/>
</dbReference>
<dbReference type="OrthoDB" id="5418945at2"/>
<name>A0A7T4EEC9_9CORY</name>
<dbReference type="AlphaFoldDB" id="A0A7T4EEC9"/>
<sequence length="389" mass="41778">MSAKGKPKNGQKSGIRGGLLLLVLAIILVFIGKSPEFLLLSNRYFGGLDVGSEHNRLTLVSGLIGSEKQPFFDDPEVRARLKELGLIVSVETAGSREIATRDDLMAIDFAFPSSAPAADKIAAKWPSAEKNEPFYSPMAIATFTPVVDVLERAGVVRYEGDQAILDVQAYIDLSSEGKRWRDLGPEIPSSRTVQISSTDIRKSNSAAMYLSLLSWAFTERNPDAANDVNMLANDIGPFFSGQGYTLSSSAGPFQDYLSKGIGAAPMVMIYEAQYLEEAMADHSRLGEQNRLVYPSPTVVASHTILGRTPSGKLLAHLLAEDPKLQELAARHGFRPTQSGSLPQVAAEKGFTVPETIVDTVPVPSYDQLEALITQVSNAYAGGTGTGGAQ</sequence>
<gene>
    <name evidence="1" type="ORF">I6I10_10140</name>
</gene>
<evidence type="ECO:0000313" key="1">
    <source>
        <dbReference type="EMBL" id="QQB45829.1"/>
    </source>
</evidence>
<protein>
    <submittedName>
        <fullName evidence="1">Uncharacterized protein</fullName>
    </submittedName>
</protein>
<dbReference type="RefSeq" id="WP_084036148.1">
    <property type="nucleotide sequence ID" value="NZ_CP066007.1"/>
</dbReference>
<accession>A0A7T4EEC9</accession>
<proteinExistence type="predicted"/>
<evidence type="ECO:0000313" key="2">
    <source>
        <dbReference type="Proteomes" id="UP000596145"/>
    </source>
</evidence>
<dbReference type="GeneID" id="92759954"/>
<reference evidence="1 2" key="1">
    <citation type="submission" date="2020-12" db="EMBL/GenBank/DDBJ databases">
        <title>FDA dAtabase for Regulatory Grade micrObial Sequences (FDA-ARGOS): Supporting development and validation of Infectious Disease Dx tests.</title>
        <authorList>
            <person name="Sproer C."/>
            <person name="Gronow S."/>
            <person name="Severitt S."/>
            <person name="Schroder I."/>
            <person name="Tallon L."/>
            <person name="Sadzewicz L."/>
            <person name="Zhao X."/>
            <person name="Boylan J."/>
            <person name="Ott S."/>
            <person name="Bowen H."/>
            <person name="Vavikolanu K."/>
            <person name="Mehta A."/>
            <person name="Aluvathingal J."/>
            <person name="Nadendla S."/>
            <person name="Lowell S."/>
            <person name="Myers T."/>
            <person name="Yan Y."/>
            <person name="Sichtig H."/>
        </authorList>
    </citation>
    <scope>NUCLEOTIDE SEQUENCE [LARGE SCALE GENOMIC DNA]</scope>
    <source>
        <strain evidence="1 2">FDAARGOS_1053</strain>
    </source>
</reference>